<feature type="transmembrane region" description="Helical" evidence="7">
    <location>
        <begin position="61"/>
        <end position="85"/>
    </location>
</feature>
<feature type="transmembrane region" description="Helical" evidence="7">
    <location>
        <begin position="123"/>
        <end position="144"/>
    </location>
</feature>
<dbReference type="GO" id="GO:0016020">
    <property type="term" value="C:membrane"/>
    <property type="evidence" value="ECO:0007669"/>
    <property type="project" value="UniProtKB-SubCell"/>
</dbReference>
<dbReference type="OMA" id="ACANNEG"/>
<evidence type="ECO:0008006" key="10">
    <source>
        <dbReference type="Google" id="ProtNLM"/>
    </source>
</evidence>
<dbReference type="Gramene" id="RZC63559">
    <property type="protein sequence ID" value="RZC63559"/>
    <property type="gene ID" value="C5167_025327"/>
</dbReference>
<feature type="transmembrane region" description="Helical" evidence="7">
    <location>
        <begin position="391"/>
        <end position="414"/>
    </location>
</feature>
<dbReference type="PANTHER" id="PTHR11654">
    <property type="entry name" value="OLIGOPEPTIDE TRANSPORTER-RELATED"/>
    <property type="match status" value="1"/>
</dbReference>
<feature type="transmembrane region" description="Helical" evidence="7">
    <location>
        <begin position="435"/>
        <end position="455"/>
    </location>
</feature>
<evidence type="ECO:0000256" key="1">
    <source>
        <dbReference type="ARBA" id="ARBA00004141"/>
    </source>
</evidence>
<feature type="transmembrane region" description="Helical" evidence="7">
    <location>
        <begin position="563"/>
        <end position="582"/>
    </location>
</feature>
<feature type="transmembrane region" description="Helical" evidence="7">
    <location>
        <begin position="475"/>
        <end position="503"/>
    </location>
</feature>
<dbReference type="Gene3D" id="1.20.1250.20">
    <property type="entry name" value="MFS general substrate transporter like domains"/>
    <property type="match status" value="1"/>
</dbReference>
<dbReference type="InterPro" id="IPR020726">
    <property type="entry name" value="Bcl2_BH2_motif_CS"/>
</dbReference>
<evidence type="ECO:0000256" key="7">
    <source>
        <dbReference type="SAM" id="Phobius"/>
    </source>
</evidence>
<protein>
    <recommendedName>
        <fullName evidence="10">Major facilitator superfamily (MFS) profile domain-containing protein</fullName>
    </recommendedName>
</protein>
<sequence>MGKRGNLIHTSGKYRRLISTTIWYTYHNLETGTPMASVQGMVDWKRKPINRDKHGGTRASLFIHFLVVMTNITFIGNVFNMVTYFRQTMHMDVGRSSATATNVIGVSCAFALVGGFFTDSYIIRFTGILFAGPIEFLGYVLLALQAHLPSIQPPVCEMTEQYSNCKQVRGYNAVVRYIGLYLVAFGEGCFRANLASLGGDQFDDNDPAELEQKSSFFNWYTFSVSLGGFLGVTLLVWIQGNRGWDLAFTLAAGLTLLGVIAVASGFSFYRNLIPIGSPLTRMLQVLVAAYRKRKLPLPEMNEEIYLEYSKENNVGEILFHTKGMAWLDTASLSDGKTGDWYICSVSQVEEIKIVLRMLPVFLSSMICYIPMTLVQTLSIQQGGTMNTKLGAIHVPPASLFVIPIVFQLVMLVIYDRVFVPFARRITGCPTGISHLQRIAVGLIAIILATMLGGVIEKKRKGVSEDHGLLDSGSPVPMSVMWLSLQFFATGIVDVIAFVGLLEFFNTEVSRGMKSLGTAMFYCNLGLASLMGSVLVDVVNEVTRHRGIGWLEGNNLNRDYLDRFYWFLTILGLVAFMNYLYWARRYTYRQHNRAATS</sequence>
<keyword evidence="4 7" id="KW-0812">Transmembrane</keyword>
<organism evidence="8 9">
    <name type="scientific">Papaver somniferum</name>
    <name type="common">Opium poppy</name>
    <dbReference type="NCBI Taxonomy" id="3469"/>
    <lineage>
        <taxon>Eukaryota</taxon>
        <taxon>Viridiplantae</taxon>
        <taxon>Streptophyta</taxon>
        <taxon>Embryophyta</taxon>
        <taxon>Tracheophyta</taxon>
        <taxon>Spermatophyta</taxon>
        <taxon>Magnoliopsida</taxon>
        <taxon>Ranunculales</taxon>
        <taxon>Papaveraceae</taxon>
        <taxon>Papaveroideae</taxon>
        <taxon>Papaver</taxon>
    </lineage>
</organism>
<dbReference type="PROSITE" id="PS01258">
    <property type="entry name" value="BH2"/>
    <property type="match status" value="1"/>
</dbReference>
<dbReference type="InterPro" id="IPR000109">
    <property type="entry name" value="POT_fam"/>
</dbReference>
<comment type="similarity">
    <text evidence="2">Belongs to the major facilitator superfamily. Proton-dependent oligopeptide transporter (POT/PTR) (TC 2.A.17) family.</text>
</comment>
<evidence type="ECO:0000313" key="9">
    <source>
        <dbReference type="Proteomes" id="UP000316621"/>
    </source>
</evidence>
<dbReference type="Pfam" id="PF00854">
    <property type="entry name" value="PTR2"/>
    <property type="match status" value="1"/>
</dbReference>
<keyword evidence="5 7" id="KW-1133">Transmembrane helix</keyword>
<feature type="transmembrane region" description="Helical" evidence="7">
    <location>
        <begin position="97"/>
        <end position="117"/>
    </location>
</feature>
<proteinExistence type="inferred from homology"/>
<reference evidence="8 9" key="1">
    <citation type="journal article" date="2018" name="Science">
        <title>The opium poppy genome and morphinan production.</title>
        <authorList>
            <person name="Guo L."/>
            <person name="Winzer T."/>
            <person name="Yang X."/>
            <person name="Li Y."/>
            <person name="Ning Z."/>
            <person name="He Z."/>
            <person name="Teodor R."/>
            <person name="Lu Y."/>
            <person name="Bowser T.A."/>
            <person name="Graham I.A."/>
            <person name="Ye K."/>
        </authorList>
    </citation>
    <scope>NUCLEOTIDE SEQUENCE [LARGE SCALE GENOMIC DNA]</scope>
    <source>
        <strain evidence="9">cv. HN1</strain>
        <tissue evidence="8">Leaves</tissue>
    </source>
</reference>
<dbReference type="Proteomes" id="UP000316621">
    <property type="component" value="Chromosome 5"/>
</dbReference>
<gene>
    <name evidence="8" type="ORF">C5167_025327</name>
</gene>
<evidence type="ECO:0000256" key="6">
    <source>
        <dbReference type="ARBA" id="ARBA00023136"/>
    </source>
</evidence>
<keyword evidence="6 7" id="KW-0472">Membrane</keyword>
<comment type="subcellular location">
    <subcellularLocation>
        <location evidence="1">Membrane</location>
        <topology evidence="1">Multi-pass membrane protein</topology>
    </subcellularLocation>
</comment>
<feature type="transmembrane region" description="Helical" evidence="7">
    <location>
        <begin position="219"/>
        <end position="240"/>
    </location>
</feature>
<name>A0A4Y7JUW3_PAPSO</name>
<evidence type="ECO:0000313" key="8">
    <source>
        <dbReference type="EMBL" id="RZC63559.1"/>
    </source>
</evidence>
<feature type="transmembrane region" description="Helical" evidence="7">
    <location>
        <begin position="353"/>
        <end position="371"/>
    </location>
</feature>
<dbReference type="AlphaFoldDB" id="A0A4Y7JUW3"/>
<evidence type="ECO:0000256" key="5">
    <source>
        <dbReference type="ARBA" id="ARBA00022989"/>
    </source>
</evidence>
<dbReference type="SUPFAM" id="SSF103473">
    <property type="entry name" value="MFS general substrate transporter"/>
    <property type="match status" value="2"/>
</dbReference>
<comment type="similarity">
    <text evidence="3">Belongs to the Bcl-2 family.</text>
</comment>
<feature type="transmembrane region" description="Helical" evidence="7">
    <location>
        <begin position="246"/>
        <end position="269"/>
    </location>
</feature>
<feature type="transmembrane region" description="Helical" evidence="7">
    <location>
        <begin position="515"/>
        <end position="535"/>
    </location>
</feature>
<accession>A0A4Y7JUW3</accession>
<evidence type="ECO:0000256" key="4">
    <source>
        <dbReference type="ARBA" id="ARBA00022692"/>
    </source>
</evidence>
<dbReference type="EMBL" id="CM010719">
    <property type="protein sequence ID" value="RZC63559.1"/>
    <property type="molecule type" value="Genomic_DNA"/>
</dbReference>
<evidence type="ECO:0000256" key="3">
    <source>
        <dbReference type="ARBA" id="ARBA00009458"/>
    </source>
</evidence>
<keyword evidence="9" id="KW-1185">Reference proteome</keyword>
<dbReference type="InterPro" id="IPR036259">
    <property type="entry name" value="MFS_trans_sf"/>
</dbReference>
<dbReference type="GO" id="GO:0022857">
    <property type="term" value="F:transmembrane transporter activity"/>
    <property type="evidence" value="ECO:0007669"/>
    <property type="project" value="InterPro"/>
</dbReference>
<evidence type="ECO:0000256" key="2">
    <source>
        <dbReference type="ARBA" id="ARBA00005982"/>
    </source>
</evidence>